<dbReference type="RefSeq" id="WP_134000162.1">
    <property type="nucleotide sequence ID" value="NZ_SODV01000002.1"/>
</dbReference>
<protein>
    <submittedName>
        <fullName evidence="4">L-fuconolactonase</fullName>
    </submittedName>
</protein>
<comment type="caution">
    <text evidence="4">The sequence shown here is derived from an EMBL/GenBank/DDBJ whole genome shotgun (WGS) entry which is preliminary data.</text>
</comment>
<sequence>MLRIDAHQHFWKYDPVRDSWMIGDIRRDFFPSDLQPLLEAQAFDGCVAVQADQSPAETAFLLGLAAASPFIKGVVGWVNLQASDIEEQLAHYRSFPLLKGFRHILQGEAQRDFMLRPDFLRGVGLLNRYGFTYDILIYADQIEYATEFARRFPDQPMVLDHMAKPDIKGYAARRATRHGAARGTGDQSAAGSREPAMGGLSVPPGGGPGDLPIWKKTIRSLASCENVCCKVSGLVTEADWAHWKPEDIHPFLDVVVEAFGPRRLMFGTDWPVCLLAASFEETVRVIQDYFAAFSLSEKAALFGGTASEFYKLT</sequence>
<dbReference type="Gene3D" id="3.20.20.140">
    <property type="entry name" value="Metal-dependent hydrolases"/>
    <property type="match status" value="1"/>
</dbReference>
<comment type="similarity">
    <text evidence="1">Belongs to the metallo-dependent hydrolases superfamily.</text>
</comment>
<dbReference type="InterPro" id="IPR032466">
    <property type="entry name" value="Metal_Hydrolase"/>
</dbReference>
<gene>
    <name evidence="4" type="ORF">EDB95_5467</name>
</gene>
<feature type="domain" description="Amidohydrolase-related" evidence="3">
    <location>
        <begin position="205"/>
        <end position="312"/>
    </location>
</feature>
<dbReference type="SUPFAM" id="SSF51556">
    <property type="entry name" value="Metallo-dependent hydrolases"/>
    <property type="match status" value="1"/>
</dbReference>
<dbReference type="Proteomes" id="UP000294498">
    <property type="component" value="Unassembled WGS sequence"/>
</dbReference>
<evidence type="ECO:0000259" key="3">
    <source>
        <dbReference type="Pfam" id="PF04909"/>
    </source>
</evidence>
<feature type="domain" description="Amidohydrolase-related" evidence="3">
    <location>
        <begin position="4"/>
        <end position="171"/>
    </location>
</feature>
<keyword evidence="5" id="KW-1185">Reference proteome</keyword>
<evidence type="ECO:0000256" key="2">
    <source>
        <dbReference type="SAM" id="MobiDB-lite"/>
    </source>
</evidence>
<dbReference type="PANTHER" id="PTHR43569:SF2">
    <property type="entry name" value="AMIDOHYDROLASE-RELATED DOMAIN-CONTAINING PROTEIN"/>
    <property type="match status" value="1"/>
</dbReference>
<organism evidence="4 5">
    <name type="scientific">Dinghuibacter silviterrae</name>
    <dbReference type="NCBI Taxonomy" id="1539049"/>
    <lineage>
        <taxon>Bacteria</taxon>
        <taxon>Pseudomonadati</taxon>
        <taxon>Bacteroidota</taxon>
        <taxon>Chitinophagia</taxon>
        <taxon>Chitinophagales</taxon>
        <taxon>Chitinophagaceae</taxon>
        <taxon>Dinghuibacter</taxon>
    </lineage>
</organism>
<proteinExistence type="inferred from homology"/>
<dbReference type="GO" id="GO:0016787">
    <property type="term" value="F:hydrolase activity"/>
    <property type="evidence" value="ECO:0007669"/>
    <property type="project" value="InterPro"/>
</dbReference>
<accession>A0A4R8DKA0</accession>
<evidence type="ECO:0000313" key="5">
    <source>
        <dbReference type="Proteomes" id="UP000294498"/>
    </source>
</evidence>
<dbReference type="Pfam" id="PF04909">
    <property type="entry name" value="Amidohydro_2"/>
    <property type="match status" value="2"/>
</dbReference>
<dbReference type="EMBL" id="SODV01000002">
    <property type="protein sequence ID" value="TDW97616.1"/>
    <property type="molecule type" value="Genomic_DNA"/>
</dbReference>
<dbReference type="PANTHER" id="PTHR43569">
    <property type="entry name" value="AMIDOHYDROLASE"/>
    <property type="match status" value="1"/>
</dbReference>
<dbReference type="InterPro" id="IPR006680">
    <property type="entry name" value="Amidohydro-rel"/>
</dbReference>
<name>A0A4R8DKA0_9BACT</name>
<dbReference type="InterPro" id="IPR052350">
    <property type="entry name" value="Metallo-dep_Lactonases"/>
</dbReference>
<feature type="region of interest" description="Disordered" evidence="2">
    <location>
        <begin position="178"/>
        <end position="208"/>
    </location>
</feature>
<dbReference type="AlphaFoldDB" id="A0A4R8DKA0"/>
<evidence type="ECO:0000256" key="1">
    <source>
        <dbReference type="ARBA" id="ARBA00038310"/>
    </source>
</evidence>
<dbReference type="OrthoDB" id="5450317at2"/>
<evidence type="ECO:0000313" key="4">
    <source>
        <dbReference type="EMBL" id="TDW97616.1"/>
    </source>
</evidence>
<reference evidence="4 5" key="1">
    <citation type="submission" date="2019-03" db="EMBL/GenBank/DDBJ databases">
        <title>Genomic Encyclopedia of Type Strains, Phase IV (KMG-IV): sequencing the most valuable type-strain genomes for metagenomic binning, comparative biology and taxonomic classification.</title>
        <authorList>
            <person name="Goeker M."/>
        </authorList>
    </citation>
    <scope>NUCLEOTIDE SEQUENCE [LARGE SCALE GENOMIC DNA]</scope>
    <source>
        <strain evidence="4 5">DSM 100059</strain>
    </source>
</reference>